<evidence type="ECO:0000256" key="8">
    <source>
        <dbReference type="NCBIfam" id="TIGR04265"/>
    </source>
</evidence>
<feature type="transmembrane region" description="Helical" evidence="9">
    <location>
        <begin position="90"/>
        <end position="111"/>
    </location>
</feature>
<evidence type="ECO:0000256" key="3">
    <source>
        <dbReference type="ARBA" id="ARBA00022679"/>
    </source>
</evidence>
<dbReference type="EMBL" id="SJPT01000006">
    <property type="protein sequence ID" value="TWU21694.1"/>
    <property type="molecule type" value="Genomic_DNA"/>
</dbReference>
<evidence type="ECO:0000256" key="7">
    <source>
        <dbReference type="ARBA" id="ARBA00023136"/>
    </source>
</evidence>
<dbReference type="RefSeq" id="WP_146595976.1">
    <property type="nucleotide sequence ID" value="NZ_SJPT01000006.1"/>
</dbReference>
<dbReference type="EC" id="2.7.8.-" evidence="8"/>
<gene>
    <name evidence="11" type="primary">ywiE_2</name>
    <name evidence="11" type="ORF">Pla52o_38810</name>
</gene>
<keyword evidence="5" id="KW-0677">Repeat</keyword>
<evidence type="ECO:0000256" key="1">
    <source>
        <dbReference type="ARBA" id="ARBA00004236"/>
    </source>
</evidence>
<dbReference type="NCBIfam" id="TIGR04265">
    <property type="entry name" value="bac_cardiolipin"/>
    <property type="match status" value="1"/>
</dbReference>
<evidence type="ECO:0000259" key="10">
    <source>
        <dbReference type="PROSITE" id="PS50035"/>
    </source>
</evidence>
<keyword evidence="12" id="KW-1185">Reference proteome</keyword>
<dbReference type="InterPro" id="IPR001736">
    <property type="entry name" value="PLipase_D/transphosphatidylase"/>
</dbReference>
<evidence type="ECO:0000256" key="5">
    <source>
        <dbReference type="ARBA" id="ARBA00022737"/>
    </source>
</evidence>
<comment type="subcellular location">
    <subcellularLocation>
        <location evidence="1">Cell membrane</location>
    </subcellularLocation>
</comment>
<protein>
    <recommendedName>
        <fullName evidence="8">Cardiolipin synthase</fullName>
        <ecNumber evidence="8">2.7.8.-</ecNumber>
    </recommendedName>
</protein>
<dbReference type="CDD" id="cd09161">
    <property type="entry name" value="PLDc_PaCLS_like_2"/>
    <property type="match status" value="1"/>
</dbReference>
<dbReference type="Proteomes" id="UP000316304">
    <property type="component" value="Unassembled WGS sequence"/>
</dbReference>
<evidence type="ECO:0000256" key="4">
    <source>
        <dbReference type="ARBA" id="ARBA00022692"/>
    </source>
</evidence>
<evidence type="ECO:0000256" key="6">
    <source>
        <dbReference type="ARBA" id="ARBA00022989"/>
    </source>
</evidence>
<comment type="caution">
    <text evidence="11">The sequence shown here is derived from an EMBL/GenBank/DDBJ whole genome shotgun (WGS) entry which is preliminary data.</text>
</comment>
<dbReference type="SUPFAM" id="SSF56024">
    <property type="entry name" value="Phospholipase D/nuclease"/>
    <property type="match status" value="2"/>
</dbReference>
<dbReference type="InterPro" id="IPR022924">
    <property type="entry name" value="Cardiolipin_synthase"/>
</dbReference>
<sequence length="531" mass="60544">MNPSGETTSQPRHFLRRWFDGWRRKREAISRWLWRPVRLLYLRHQRSRRAVAWMRIHRRSITGTIVLIAHLLGFVSSVNVLTESRTPQGAIAWMVTLNTFPYLAVPVYWAIGETDYGEQAIAYRARQSKGAHILKRLKQDLSEAELVVSPENDTQRLLSRLVHFPLTRGNSAEILADGQQAFPTIFASIEQATSYILVEFYILRDDELGKRFQQLLLSKAKQGVRVLLLYDEYGSRDLSQQYLDELRAGGVRCYGFNSPLESGSTTRLNFRNHRKIVIVDGREAFVGGLNVGDEYLSDGGDLGVYRDTHVSFTGPIVQCCQIVFAEDWHSVSDELLEQLEWTPRPSASGDIHGICLPSGPADDFETASFFFLQAINHAKDRIWIATPYFVPDQQMSTALQLAALRGVDVRVIIPEKSDSTLVWLSSFSYLPEMELAGVKMFRYGGRFMHQKVILVDDEFASIGTANFDNRSFRLNFEVMMVFFDKGFAGRVAEMLEHDFLRCTPAPGSELTDRHFFFELLVRGARLLAPVQ</sequence>
<keyword evidence="7 9" id="KW-0472">Membrane</keyword>
<accession>A0A5C6CDX4</accession>
<dbReference type="GO" id="GO:0032049">
    <property type="term" value="P:cardiolipin biosynthetic process"/>
    <property type="evidence" value="ECO:0007669"/>
    <property type="project" value="UniProtKB-UniRule"/>
</dbReference>
<evidence type="ECO:0000313" key="11">
    <source>
        <dbReference type="EMBL" id="TWU21694.1"/>
    </source>
</evidence>
<feature type="transmembrane region" description="Helical" evidence="9">
    <location>
        <begin position="56"/>
        <end position="78"/>
    </location>
</feature>
<dbReference type="Pfam" id="PF13091">
    <property type="entry name" value="PLDc_2"/>
    <property type="match status" value="2"/>
</dbReference>
<dbReference type="Gene3D" id="3.30.870.10">
    <property type="entry name" value="Endonuclease Chain A"/>
    <property type="match status" value="2"/>
</dbReference>
<dbReference type="GO" id="GO:0005886">
    <property type="term" value="C:plasma membrane"/>
    <property type="evidence" value="ECO:0007669"/>
    <property type="project" value="UniProtKB-SubCell"/>
</dbReference>
<name>A0A5C6CDX4_9BACT</name>
<dbReference type="PANTHER" id="PTHR21248">
    <property type="entry name" value="CARDIOLIPIN SYNTHASE"/>
    <property type="match status" value="1"/>
</dbReference>
<evidence type="ECO:0000256" key="9">
    <source>
        <dbReference type="SAM" id="Phobius"/>
    </source>
</evidence>
<organism evidence="11 12">
    <name type="scientific">Novipirellula galeiformis</name>
    <dbReference type="NCBI Taxonomy" id="2528004"/>
    <lineage>
        <taxon>Bacteria</taxon>
        <taxon>Pseudomonadati</taxon>
        <taxon>Planctomycetota</taxon>
        <taxon>Planctomycetia</taxon>
        <taxon>Pirellulales</taxon>
        <taxon>Pirellulaceae</taxon>
        <taxon>Novipirellula</taxon>
    </lineage>
</organism>
<reference evidence="11 12" key="1">
    <citation type="submission" date="2019-02" db="EMBL/GenBank/DDBJ databases">
        <title>Deep-cultivation of Planctomycetes and their phenomic and genomic characterization uncovers novel biology.</title>
        <authorList>
            <person name="Wiegand S."/>
            <person name="Jogler M."/>
            <person name="Boedeker C."/>
            <person name="Pinto D."/>
            <person name="Vollmers J."/>
            <person name="Rivas-Marin E."/>
            <person name="Kohn T."/>
            <person name="Peeters S.H."/>
            <person name="Heuer A."/>
            <person name="Rast P."/>
            <person name="Oberbeckmann S."/>
            <person name="Bunk B."/>
            <person name="Jeske O."/>
            <person name="Meyerdierks A."/>
            <person name="Storesund J.E."/>
            <person name="Kallscheuer N."/>
            <person name="Luecker S."/>
            <person name="Lage O.M."/>
            <person name="Pohl T."/>
            <person name="Merkel B.J."/>
            <person name="Hornburger P."/>
            <person name="Mueller R.-W."/>
            <person name="Bruemmer F."/>
            <person name="Labrenz M."/>
            <person name="Spormann A.M."/>
            <person name="Op Den Camp H."/>
            <person name="Overmann J."/>
            <person name="Amann R."/>
            <person name="Jetten M.S.M."/>
            <person name="Mascher T."/>
            <person name="Medema M.H."/>
            <person name="Devos D.P."/>
            <person name="Kaster A.-K."/>
            <person name="Ovreas L."/>
            <person name="Rohde M."/>
            <person name="Galperin M.Y."/>
            <person name="Jogler C."/>
        </authorList>
    </citation>
    <scope>NUCLEOTIDE SEQUENCE [LARGE SCALE GENOMIC DNA]</scope>
    <source>
        <strain evidence="11 12">Pla52o</strain>
    </source>
</reference>
<dbReference type="GO" id="GO:0008808">
    <property type="term" value="F:cardiolipin synthase activity"/>
    <property type="evidence" value="ECO:0007669"/>
    <property type="project" value="UniProtKB-UniRule"/>
</dbReference>
<dbReference type="PROSITE" id="PS50035">
    <property type="entry name" value="PLD"/>
    <property type="match status" value="2"/>
</dbReference>
<dbReference type="OrthoDB" id="9762009at2"/>
<keyword evidence="2" id="KW-1003">Cell membrane</keyword>
<dbReference type="InterPro" id="IPR025202">
    <property type="entry name" value="PLD-like_dom"/>
</dbReference>
<dbReference type="AlphaFoldDB" id="A0A5C6CDX4"/>
<feature type="domain" description="PLD phosphodiesterase" evidence="10">
    <location>
        <begin position="268"/>
        <end position="295"/>
    </location>
</feature>
<dbReference type="PANTHER" id="PTHR21248:SF22">
    <property type="entry name" value="PHOSPHOLIPASE D"/>
    <property type="match status" value="1"/>
</dbReference>
<evidence type="ECO:0000313" key="12">
    <source>
        <dbReference type="Proteomes" id="UP000316304"/>
    </source>
</evidence>
<keyword evidence="3 11" id="KW-0808">Transferase</keyword>
<keyword evidence="6 9" id="KW-1133">Transmembrane helix</keyword>
<evidence type="ECO:0000256" key="2">
    <source>
        <dbReference type="ARBA" id="ARBA00022475"/>
    </source>
</evidence>
<feature type="domain" description="PLD phosphodiesterase" evidence="10">
    <location>
        <begin position="444"/>
        <end position="471"/>
    </location>
</feature>
<dbReference type="SMART" id="SM00155">
    <property type="entry name" value="PLDc"/>
    <property type="match status" value="2"/>
</dbReference>
<keyword evidence="4 9" id="KW-0812">Transmembrane</keyword>
<proteinExistence type="predicted"/>